<protein>
    <submittedName>
        <fullName evidence="1">Uncharacterized protein</fullName>
    </submittedName>
</protein>
<evidence type="ECO:0000313" key="1">
    <source>
        <dbReference type="EMBL" id="QDT55807.1"/>
    </source>
</evidence>
<dbReference type="KEGG" id="ccos:Pan44_38550"/>
<evidence type="ECO:0000313" key="2">
    <source>
        <dbReference type="Proteomes" id="UP000315700"/>
    </source>
</evidence>
<proteinExistence type="predicted"/>
<dbReference type="Proteomes" id="UP000315700">
    <property type="component" value="Chromosome"/>
</dbReference>
<dbReference type="RefSeq" id="WP_145032137.1">
    <property type="nucleotide sequence ID" value="NZ_CP036271.1"/>
</dbReference>
<reference evidence="1 2" key="1">
    <citation type="submission" date="2019-02" db="EMBL/GenBank/DDBJ databases">
        <title>Deep-cultivation of Planctomycetes and their phenomic and genomic characterization uncovers novel biology.</title>
        <authorList>
            <person name="Wiegand S."/>
            <person name="Jogler M."/>
            <person name="Boedeker C."/>
            <person name="Pinto D."/>
            <person name="Vollmers J."/>
            <person name="Rivas-Marin E."/>
            <person name="Kohn T."/>
            <person name="Peeters S.H."/>
            <person name="Heuer A."/>
            <person name="Rast P."/>
            <person name="Oberbeckmann S."/>
            <person name="Bunk B."/>
            <person name="Jeske O."/>
            <person name="Meyerdierks A."/>
            <person name="Storesund J.E."/>
            <person name="Kallscheuer N."/>
            <person name="Luecker S."/>
            <person name="Lage O.M."/>
            <person name="Pohl T."/>
            <person name="Merkel B.J."/>
            <person name="Hornburger P."/>
            <person name="Mueller R.-W."/>
            <person name="Bruemmer F."/>
            <person name="Labrenz M."/>
            <person name="Spormann A.M."/>
            <person name="Op den Camp H."/>
            <person name="Overmann J."/>
            <person name="Amann R."/>
            <person name="Jetten M.S.M."/>
            <person name="Mascher T."/>
            <person name="Medema M.H."/>
            <person name="Devos D.P."/>
            <person name="Kaster A.-K."/>
            <person name="Ovreas L."/>
            <person name="Rohde M."/>
            <person name="Galperin M.Y."/>
            <person name="Jogler C."/>
        </authorList>
    </citation>
    <scope>NUCLEOTIDE SEQUENCE [LARGE SCALE GENOMIC DNA]</scope>
    <source>
        <strain evidence="1 2">Pan44</strain>
    </source>
</reference>
<gene>
    <name evidence="1" type="ORF">Pan44_38550</name>
</gene>
<keyword evidence="2" id="KW-1185">Reference proteome</keyword>
<dbReference type="InParanoid" id="A0A517SI63"/>
<accession>A0A517SI63</accession>
<dbReference type="EMBL" id="CP036271">
    <property type="protein sequence ID" value="QDT55807.1"/>
    <property type="molecule type" value="Genomic_DNA"/>
</dbReference>
<organism evidence="1 2">
    <name type="scientific">Caulifigura coniformis</name>
    <dbReference type="NCBI Taxonomy" id="2527983"/>
    <lineage>
        <taxon>Bacteria</taxon>
        <taxon>Pseudomonadati</taxon>
        <taxon>Planctomycetota</taxon>
        <taxon>Planctomycetia</taxon>
        <taxon>Planctomycetales</taxon>
        <taxon>Planctomycetaceae</taxon>
        <taxon>Caulifigura</taxon>
    </lineage>
</organism>
<name>A0A517SI63_9PLAN</name>
<dbReference type="AlphaFoldDB" id="A0A517SI63"/>
<sequence length="337" mass="37933">MASSRDTLQAIRNRIGTAHVGWQAFGEACVAPYDAALSLHKKALQDAEKLTTAVKANQLWEVFGFMMEAFVGPWAKKLLTPVAGKVKTFIQGQTYIIDDLSAAWTSEALSGLHEPAGDALKSIKGTALEKLKGENKTMKDAFATSAEETVVATSRLKEGIHIRGKLLMAMMDELVERADSIPESFAKALFTGFTTNCSFLTDVPDDTGEGFKKDFQKQAELAMWVSWAVARDEAYWRRVQGWESVKDKFRHERKAMNPIWRRLIDLGVPDHEISEHDRGGGYEMWMYDGIDMVKLIAWAKKMSQPKNLYSSPAKNVCYRVDPGWLQLRRDPNKCYVQ</sequence>